<accession>A0A2W5YY13</accession>
<dbReference type="InterPro" id="IPR043168">
    <property type="entry name" value="DegV_C"/>
</dbReference>
<dbReference type="SUPFAM" id="SSF82549">
    <property type="entry name" value="DAK1/DegV-like"/>
    <property type="match status" value="1"/>
</dbReference>
<organism evidence="2 3">
    <name type="scientific">Candidatus Aeolococcus gillhamiae</name>
    <dbReference type="NCBI Taxonomy" id="3127015"/>
    <lineage>
        <taxon>Bacteria</taxon>
        <taxon>Bacillati</taxon>
        <taxon>Candidatus Dormiibacterota</taxon>
        <taxon>Candidatus Dormibacteria</taxon>
        <taxon>Candidatus Aeolococcales</taxon>
        <taxon>Candidatus Aeolococcaceae</taxon>
        <taxon>Candidatus Aeolococcus</taxon>
    </lineage>
</organism>
<proteinExistence type="predicted"/>
<evidence type="ECO:0000313" key="3">
    <source>
        <dbReference type="Proteomes" id="UP000248724"/>
    </source>
</evidence>
<name>A0A2W5YY13_9BACT</name>
<dbReference type="PANTHER" id="PTHR33434">
    <property type="entry name" value="DEGV DOMAIN-CONTAINING PROTEIN DR_1986-RELATED"/>
    <property type="match status" value="1"/>
</dbReference>
<dbReference type="Gene3D" id="3.40.50.10170">
    <property type="match status" value="1"/>
</dbReference>
<dbReference type="GO" id="GO:0008289">
    <property type="term" value="F:lipid binding"/>
    <property type="evidence" value="ECO:0007669"/>
    <property type="project" value="UniProtKB-KW"/>
</dbReference>
<dbReference type="AlphaFoldDB" id="A0A2W5YY13"/>
<comment type="caution">
    <text evidence="2">The sequence shown here is derived from an EMBL/GenBank/DDBJ whole genome shotgun (WGS) entry which is preliminary data.</text>
</comment>
<dbReference type="EMBL" id="QHBU01000287">
    <property type="protein sequence ID" value="PZR77700.1"/>
    <property type="molecule type" value="Genomic_DNA"/>
</dbReference>
<dbReference type="InterPro" id="IPR003797">
    <property type="entry name" value="DegV"/>
</dbReference>
<reference evidence="2 3" key="1">
    <citation type="journal article" date="2017" name="Nature">
        <title>Atmospheric trace gases support primary production in Antarctic desert surface soil.</title>
        <authorList>
            <person name="Ji M."/>
            <person name="Greening C."/>
            <person name="Vanwonterghem I."/>
            <person name="Carere C.R."/>
            <person name="Bay S.K."/>
            <person name="Steen J.A."/>
            <person name="Montgomery K."/>
            <person name="Lines T."/>
            <person name="Beardall J."/>
            <person name="van Dorst J."/>
            <person name="Snape I."/>
            <person name="Stott M.B."/>
            <person name="Hugenholtz P."/>
            <person name="Ferrari B.C."/>
        </authorList>
    </citation>
    <scope>NUCLEOTIDE SEQUENCE [LARGE SCALE GENOMIC DNA]</scope>
    <source>
        <strain evidence="2">RRmetagenome_bin12</strain>
    </source>
</reference>
<protein>
    <submittedName>
        <fullName evidence="2">Fatty acid-binding protein DegV</fullName>
    </submittedName>
</protein>
<keyword evidence="1" id="KW-0446">Lipid-binding</keyword>
<gene>
    <name evidence="2" type="ORF">DLM65_15070</name>
</gene>
<dbReference type="Gene3D" id="3.30.1180.10">
    <property type="match status" value="1"/>
</dbReference>
<dbReference type="PANTHER" id="PTHR33434:SF2">
    <property type="entry name" value="FATTY ACID-BINDING PROTEIN TM_1468"/>
    <property type="match status" value="1"/>
</dbReference>
<dbReference type="InterPro" id="IPR050270">
    <property type="entry name" value="DegV_domain_contain"/>
</dbReference>
<evidence type="ECO:0000256" key="1">
    <source>
        <dbReference type="ARBA" id="ARBA00023121"/>
    </source>
</evidence>
<dbReference type="Proteomes" id="UP000248724">
    <property type="component" value="Unassembled WGS sequence"/>
</dbReference>
<evidence type="ECO:0000313" key="2">
    <source>
        <dbReference type="EMBL" id="PZR77700.1"/>
    </source>
</evidence>
<dbReference type="NCBIfam" id="TIGR00762">
    <property type="entry name" value="DegV"/>
    <property type="match status" value="1"/>
</dbReference>
<dbReference type="Pfam" id="PF02645">
    <property type="entry name" value="DegV"/>
    <property type="match status" value="1"/>
</dbReference>
<sequence>MSSARTATLPALCCSCVHPSKRRRTSYPCAVSSVHLAADSTCDLPPADAERIGLRIIPLKVIIGEEVFADGRDIDAATLYSRMRHSSVVPRTSQPTPAEFEVVFSELGGNGSAIFCSTISAAMSGTYSAAVQATEALPGLHVHVFDTRTVGPGHRMLVNAVVAAAAGGADAGELEQVAAEVAASMRLVFTVESLEYLRRGGRIGGARALLGSVLNIKPILEVRDGTVEPLDRVRTFPRALDRLVEEVGRSAAEWGGHARVMVAHADQREMGAEVARRAGEAAGEHAELIDVGPVIGCHGGPGAIGVAFHRPI</sequence>
<dbReference type="PROSITE" id="PS51482">
    <property type="entry name" value="DEGV"/>
    <property type="match status" value="1"/>
</dbReference>